<reference evidence="6" key="1">
    <citation type="journal article" date="2019" name="Int. J. Syst. Evol. Microbiol.">
        <title>The Global Catalogue of Microorganisms (GCM) 10K type strain sequencing project: providing services to taxonomists for standard genome sequencing and annotation.</title>
        <authorList>
            <consortium name="The Broad Institute Genomics Platform"/>
            <consortium name="The Broad Institute Genome Sequencing Center for Infectious Disease"/>
            <person name="Wu L."/>
            <person name="Ma J."/>
        </authorList>
    </citation>
    <scope>NUCLEOTIDE SEQUENCE [LARGE SCALE GENOMIC DNA]</scope>
    <source>
        <strain evidence="6">YJ-61-S</strain>
    </source>
</reference>
<dbReference type="InterPro" id="IPR050306">
    <property type="entry name" value="PfkB_Carbo_kinase"/>
</dbReference>
<accession>A0ABV9HX35</accession>
<feature type="domain" description="Carbohydrate kinase PfkB" evidence="4">
    <location>
        <begin position="23"/>
        <end position="282"/>
    </location>
</feature>
<protein>
    <submittedName>
        <fullName evidence="5">Carbohydrate kinase</fullName>
        <ecNumber evidence="5">2.7.1.-</ecNumber>
    </submittedName>
</protein>
<dbReference type="PANTHER" id="PTHR43085">
    <property type="entry name" value="HEXOKINASE FAMILY MEMBER"/>
    <property type="match status" value="1"/>
</dbReference>
<proteinExistence type="inferred from homology"/>
<gene>
    <name evidence="5" type="ORF">ACFO3O_09125</name>
</gene>
<evidence type="ECO:0000256" key="2">
    <source>
        <dbReference type="ARBA" id="ARBA00022679"/>
    </source>
</evidence>
<evidence type="ECO:0000256" key="3">
    <source>
        <dbReference type="ARBA" id="ARBA00022777"/>
    </source>
</evidence>
<evidence type="ECO:0000256" key="1">
    <source>
        <dbReference type="ARBA" id="ARBA00010688"/>
    </source>
</evidence>
<organism evidence="5 6">
    <name type="scientific">Dokdonia ponticola</name>
    <dbReference type="NCBI Taxonomy" id="2041041"/>
    <lineage>
        <taxon>Bacteria</taxon>
        <taxon>Pseudomonadati</taxon>
        <taxon>Bacteroidota</taxon>
        <taxon>Flavobacteriia</taxon>
        <taxon>Flavobacteriales</taxon>
        <taxon>Flavobacteriaceae</taxon>
        <taxon>Dokdonia</taxon>
    </lineage>
</organism>
<dbReference type="RefSeq" id="WP_379978292.1">
    <property type="nucleotide sequence ID" value="NZ_JBHSFV010000004.1"/>
</dbReference>
<dbReference type="Pfam" id="PF00294">
    <property type="entry name" value="PfkB"/>
    <property type="match status" value="1"/>
</dbReference>
<dbReference type="EMBL" id="JBHSFV010000004">
    <property type="protein sequence ID" value="MFC4634068.1"/>
    <property type="molecule type" value="Genomic_DNA"/>
</dbReference>
<dbReference type="InterPro" id="IPR029056">
    <property type="entry name" value="Ribokinase-like"/>
</dbReference>
<dbReference type="EC" id="2.7.1.-" evidence="5"/>
<dbReference type="GO" id="GO:0016301">
    <property type="term" value="F:kinase activity"/>
    <property type="evidence" value="ECO:0007669"/>
    <property type="project" value="UniProtKB-KW"/>
</dbReference>
<evidence type="ECO:0000259" key="4">
    <source>
        <dbReference type="Pfam" id="PF00294"/>
    </source>
</evidence>
<evidence type="ECO:0000313" key="6">
    <source>
        <dbReference type="Proteomes" id="UP001596043"/>
    </source>
</evidence>
<keyword evidence="3 5" id="KW-0418">Kinase</keyword>
<dbReference type="Proteomes" id="UP001596043">
    <property type="component" value="Unassembled WGS sequence"/>
</dbReference>
<dbReference type="CDD" id="cd01167">
    <property type="entry name" value="bac_FRK"/>
    <property type="match status" value="1"/>
</dbReference>
<dbReference type="InterPro" id="IPR002173">
    <property type="entry name" value="Carboh/pur_kinase_PfkB_CS"/>
</dbReference>
<dbReference type="InterPro" id="IPR011611">
    <property type="entry name" value="PfkB_dom"/>
</dbReference>
<comment type="similarity">
    <text evidence="1">Belongs to the carbohydrate kinase PfkB family.</text>
</comment>
<evidence type="ECO:0000313" key="5">
    <source>
        <dbReference type="EMBL" id="MFC4634068.1"/>
    </source>
</evidence>
<name>A0ABV9HX35_9FLAO</name>
<keyword evidence="2 5" id="KW-0808">Transferase</keyword>
<dbReference type="Gene3D" id="3.40.1190.20">
    <property type="match status" value="1"/>
</dbReference>
<keyword evidence="6" id="KW-1185">Reference proteome</keyword>
<dbReference type="PROSITE" id="PS00584">
    <property type="entry name" value="PFKB_KINASES_2"/>
    <property type="match status" value="1"/>
</dbReference>
<dbReference type="PANTHER" id="PTHR43085:SF57">
    <property type="entry name" value="CARBOHYDRATE KINASE PFKB DOMAIN-CONTAINING PROTEIN"/>
    <property type="match status" value="1"/>
</dbReference>
<comment type="caution">
    <text evidence="5">The sequence shown here is derived from an EMBL/GenBank/DDBJ whole genome shotgun (WGS) entry which is preliminary data.</text>
</comment>
<dbReference type="PROSITE" id="PS00583">
    <property type="entry name" value="PFKB_KINASES_1"/>
    <property type="match status" value="1"/>
</dbReference>
<dbReference type="SUPFAM" id="SSF53613">
    <property type="entry name" value="Ribokinase-like"/>
    <property type="match status" value="1"/>
</dbReference>
<sequence length="296" mass="32070">MPKIPHIVCYGEILWDLLPTGEQLGGAPLNVALRLHSFGAQTSIISAIGKDAYGRSTMQALNDKAFPTTYIQKTKFPTGKVDVTLDDTGSARYTIKENAAWDHIKATPEAIEEVKKADAFVFGSLALRETYNQEQFELLVAEAKYTVFDLNLRDPHYDIDIVGALMEIADCIKLNDEELELIVILLGVEKESLEEELKAVAKATNTDTICVTLGPEGAMLFHKGKIYTQVGFPTKVVDTVGAGDSFLAALIFGLLTDQTPEDTLEVAVAIGSLVAGKAGANAVVTNDEIDDLLDSY</sequence>